<dbReference type="Pfam" id="PF03176">
    <property type="entry name" value="MMPL"/>
    <property type="match status" value="2"/>
</dbReference>
<keyword evidence="3 6" id="KW-0812">Transmembrane</keyword>
<feature type="transmembrane region" description="Helical" evidence="6">
    <location>
        <begin position="321"/>
        <end position="341"/>
    </location>
</feature>
<evidence type="ECO:0000256" key="4">
    <source>
        <dbReference type="ARBA" id="ARBA00022989"/>
    </source>
</evidence>
<dbReference type="GO" id="GO:0005886">
    <property type="term" value="C:plasma membrane"/>
    <property type="evidence" value="ECO:0007669"/>
    <property type="project" value="UniProtKB-SubCell"/>
</dbReference>
<dbReference type="SUPFAM" id="SSF82866">
    <property type="entry name" value="Multidrug efflux transporter AcrB transmembrane domain"/>
    <property type="match status" value="2"/>
</dbReference>
<evidence type="ECO:0000256" key="5">
    <source>
        <dbReference type="ARBA" id="ARBA00023136"/>
    </source>
</evidence>
<dbReference type="InterPro" id="IPR004869">
    <property type="entry name" value="MMPL_dom"/>
</dbReference>
<gene>
    <name evidence="8" type="ORF">MNBD_DELTA02-245</name>
</gene>
<evidence type="ECO:0000256" key="3">
    <source>
        <dbReference type="ARBA" id="ARBA00022692"/>
    </source>
</evidence>
<feature type="transmembrane region" description="Helical" evidence="6">
    <location>
        <begin position="353"/>
        <end position="376"/>
    </location>
</feature>
<accession>A0A3B0V0C2</accession>
<evidence type="ECO:0000313" key="8">
    <source>
        <dbReference type="EMBL" id="VAW36491.1"/>
    </source>
</evidence>
<keyword evidence="2" id="KW-1003">Cell membrane</keyword>
<dbReference type="InterPro" id="IPR000731">
    <property type="entry name" value="SSD"/>
</dbReference>
<keyword evidence="5 6" id="KW-0472">Membrane</keyword>
<feature type="transmembrane region" description="Helical" evidence="6">
    <location>
        <begin position="280"/>
        <end position="300"/>
    </location>
</feature>
<dbReference type="PANTHER" id="PTHR33406:SF13">
    <property type="entry name" value="MEMBRANE PROTEIN YDFJ"/>
    <property type="match status" value="1"/>
</dbReference>
<dbReference type="InterPro" id="IPR050545">
    <property type="entry name" value="Mycobact_MmpL"/>
</dbReference>
<keyword evidence="4 6" id="KW-1133">Transmembrane helix</keyword>
<feature type="transmembrane region" description="Helical" evidence="6">
    <location>
        <begin position="410"/>
        <end position="431"/>
    </location>
</feature>
<organism evidence="8">
    <name type="scientific">hydrothermal vent metagenome</name>
    <dbReference type="NCBI Taxonomy" id="652676"/>
    <lineage>
        <taxon>unclassified sequences</taxon>
        <taxon>metagenomes</taxon>
        <taxon>ecological metagenomes</taxon>
    </lineage>
</organism>
<name>A0A3B0V0C2_9ZZZZ</name>
<evidence type="ECO:0000256" key="6">
    <source>
        <dbReference type="SAM" id="Phobius"/>
    </source>
</evidence>
<protein>
    <submittedName>
        <fullName evidence="8">Transporter</fullName>
    </submittedName>
</protein>
<evidence type="ECO:0000256" key="1">
    <source>
        <dbReference type="ARBA" id="ARBA00004651"/>
    </source>
</evidence>
<feature type="transmembrane region" description="Helical" evidence="6">
    <location>
        <begin position="612"/>
        <end position="632"/>
    </location>
</feature>
<comment type="subcellular location">
    <subcellularLocation>
        <location evidence="1">Cell membrane</location>
        <topology evidence="1">Multi-pass membrane protein</topology>
    </subcellularLocation>
</comment>
<feature type="transmembrane region" description="Helical" evidence="6">
    <location>
        <begin position="665"/>
        <end position="686"/>
    </location>
</feature>
<feature type="domain" description="SSD" evidence="7">
    <location>
        <begin position="245"/>
        <end position="375"/>
    </location>
</feature>
<reference evidence="8" key="1">
    <citation type="submission" date="2018-06" db="EMBL/GenBank/DDBJ databases">
        <authorList>
            <person name="Zhirakovskaya E."/>
        </authorList>
    </citation>
    <scope>NUCLEOTIDE SEQUENCE</scope>
</reference>
<dbReference type="AlphaFoldDB" id="A0A3B0V0C2"/>
<dbReference type="EMBL" id="UOEZ01000041">
    <property type="protein sequence ID" value="VAW36491.1"/>
    <property type="molecule type" value="Genomic_DNA"/>
</dbReference>
<feature type="transmembrane region" description="Helical" evidence="6">
    <location>
        <begin position="224"/>
        <end position="243"/>
    </location>
</feature>
<feature type="transmembrane region" description="Helical" evidence="6">
    <location>
        <begin position="739"/>
        <end position="761"/>
    </location>
</feature>
<dbReference type="PROSITE" id="PS50156">
    <property type="entry name" value="SSD"/>
    <property type="match status" value="1"/>
</dbReference>
<proteinExistence type="predicted"/>
<dbReference type="Gene3D" id="1.20.1640.10">
    <property type="entry name" value="Multidrug efflux transporter AcrB transmembrane domain"/>
    <property type="match status" value="2"/>
</dbReference>
<feature type="transmembrane region" description="Helical" evidence="6">
    <location>
        <begin position="12"/>
        <end position="34"/>
    </location>
</feature>
<evidence type="ECO:0000256" key="2">
    <source>
        <dbReference type="ARBA" id="ARBA00022475"/>
    </source>
</evidence>
<sequence length="773" mass="85420">MKKILLNIIEKALDRPWLFIALAVFISIGFAALVPRIKIDTDPENMLSKTEVVRIAHERAKLDFSLYDTIALGVIDEARPRGVFRPETLARISAITTKIEKIEGVIARDIISPTTTDDISSDGAMLVIEPLMKQGVLTRADALYIRDRARANPVLNNLLISEDGRALTLFIPIAKKDQSHRIYMEIERIIDAQLLGAEDATESYYVAGLPVAEDTFGVEMFREMGVSAPLAGLVIFILLLIFFRRPLLVVSSMAVAMMTVIWTMGLLIGAGFTVHILSSMIPVFLMPIAVVDSIHILSEFHDRLPVIKDRKKAIFAVMKELMIPMLFTSLTSAVGFASLIFTPIPPVRVFGGFVAFGIIVAWVLTMVFIPAYIMILPERTLRGYGRVVSNAGFEALQRRVGLFTARRSKAIVLVSALLFCGAVYGVTLMTVNDNPVNWFDKKHPIRVADDAINSRFGGTYMAYLILDGGVKGAMKSPAVTNYISGLQNRLAGIKVVGKTTSYVDVLKKISFELHGGDQTYMAVPDTARATAQYLFLYEMSGNPDDLYHLVDPGFTKANIWVQLKSGDNKEMRMVEASVARYMADNPPPGGITASWAGLTYLNVVWQDRMVSGMLRALASGAILVFLMMVFLFRSLLWGFISMIPLSLTIAVTYGLVGYMGKDYDMPIAVLSSLTLGISVDFAIHLCQRMRQIRKQGGQWAGSINELFGESVRAILKNMVVIAIGFSPMFFAKLTPYRTVGFFFASIMTVSGIATLLILPAIMKLLRRQLKLDP</sequence>
<evidence type="ECO:0000259" key="7">
    <source>
        <dbReference type="PROSITE" id="PS50156"/>
    </source>
</evidence>
<dbReference type="PANTHER" id="PTHR33406">
    <property type="entry name" value="MEMBRANE PROTEIN MJ1562-RELATED"/>
    <property type="match status" value="1"/>
</dbReference>
<feature type="transmembrane region" description="Helical" evidence="6">
    <location>
        <begin position="639"/>
        <end position="659"/>
    </location>
</feature>
<feature type="transmembrane region" description="Helical" evidence="6">
    <location>
        <begin position="255"/>
        <end position="274"/>
    </location>
</feature>